<evidence type="ECO:0000313" key="2">
    <source>
        <dbReference type="EMBL" id="TKS83270.1"/>
    </source>
</evidence>
<feature type="compositionally biased region" description="Polar residues" evidence="1">
    <location>
        <begin position="290"/>
        <end position="308"/>
    </location>
</feature>
<evidence type="ECO:0000313" key="3">
    <source>
        <dbReference type="Proteomes" id="UP000298787"/>
    </source>
</evidence>
<feature type="region of interest" description="Disordered" evidence="1">
    <location>
        <begin position="290"/>
        <end position="346"/>
    </location>
</feature>
<protein>
    <submittedName>
        <fullName evidence="2">Uncharacterized protein</fullName>
    </submittedName>
</protein>
<dbReference type="EMBL" id="CM014092">
    <property type="protein sequence ID" value="TKS83270.1"/>
    <property type="molecule type" value="Genomic_DNA"/>
</dbReference>
<gene>
    <name evidence="2" type="ORF">D9C73_017380</name>
</gene>
<sequence length="424" mass="47712">MILTGRSLCLPSPVIVQELFFVARDASIIPDISMDPVLTTFLSLDSSAALQHQYAFLQRSMSREQQSAFRLSLTGELGGSKRVTYGGVGVVALALSMLFDQVAQQVRAQGLTEGGNSTQRDQVKRIFGISSSSRIGWIIHSYLCLIPGIANNLEKMAETTELYDNWLKLELIDHYERMTTKKRMSSVSMQQWLAGAAVHLHMRIHQVRMKSVPLGSAESLRWSYKSALVGLVQHYTTYLRRNIQETPAPGRRKPRIRTASALRQTYTFSITNITCSGNCSFNGSQVGPSIPNDSFNETTTPRSTSNVSRILKTDRSSEDSRFNVPKRSNETTAGSENRKTFNNSTGYNRDEEARLLGLLVIEPLRNVSHNVRHHPCQSPAIQQALVTRVINAQDLERNRKFFQFAEGVFYSLVRQRDDFELKTN</sequence>
<feature type="compositionally biased region" description="Polar residues" evidence="1">
    <location>
        <begin position="330"/>
        <end position="346"/>
    </location>
</feature>
<organism evidence="2 3">
    <name type="scientific">Collichthys lucidus</name>
    <name type="common">Big head croaker</name>
    <name type="synonym">Sciaena lucida</name>
    <dbReference type="NCBI Taxonomy" id="240159"/>
    <lineage>
        <taxon>Eukaryota</taxon>
        <taxon>Metazoa</taxon>
        <taxon>Chordata</taxon>
        <taxon>Craniata</taxon>
        <taxon>Vertebrata</taxon>
        <taxon>Euteleostomi</taxon>
        <taxon>Actinopterygii</taxon>
        <taxon>Neopterygii</taxon>
        <taxon>Teleostei</taxon>
        <taxon>Neoteleostei</taxon>
        <taxon>Acanthomorphata</taxon>
        <taxon>Eupercaria</taxon>
        <taxon>Sciaenidae</taxon>
        <taxon>Collichthys</taxon>
    </lineage>
</organism>
<name>A0A4U5V7E3_COLLU</name>
<dbReference type="Proteomes" id="UP000298787">
    <property type="component" value="Chromosome 15"/>
</dbReference>
<proteinExistence type="predicted"/>
<reference evidence="2 3" key="1">
    <citation type="submission" date="2019-01" db="EMBL/GenBank/DDBJ databases">
        <title>Genome Assembly of Collichthys lucidus.</title>
        <authorList>
            <person name="Cai M."/>
            <person name="Xiao S."/>
        </authorList>
    </citation>
    <scope>NUCLEOTIDE SEQUENCE [LARGE SCALE GENOMIC DNA]</scope>
    <source>
        <strain evidence="2">JT15FE1705JMU</strain>
        <tissue evidence="2">Muscle</tissue>
    </source>
</reference>
<dbReference type="AlphaFoldDB" id="A0A4U5V7E3"/>
<accession>A0A4U5V7E3</accession>
<keyword evidence="3" id="KW-1185">Reference proteome</keyword>
<evidence type="ECO:0000256" key="1">
    <source>
        <dbReference type="SAM" id="MobiDB-lite"/>
    </source>
</evidence>
<feature type="compositionally biased region" description="Basic and acidic residues" evidence="1">
    <location>
        <begin position="311"/>
        <end position="321"/>
    </location>
</feature>